<evidence type="ECO:0000259" key="2">
    <source>
        <dbReference type="Pfam" id="PF00501"/>
    </source>
</evidence>
<dbReference type="InterPro" id="IPR042099">
    <property type="entry name" value="ANL_N_sf"/>
</dbReference>
<organism evidence="4 5">
    <name type="scientific">Hymenoscyphus fraxineus</name>
    <dbReference type="NCBI Taxonomy" id="746836"/>
    <lineage>
        <taxon>Eukaryota</taxon>
        <taxon>Fungi</taxon>
        <taxon>Dikarya</taxon>
        <taxon>Ascomycota</taxon>
        <taxon>Pezizomycotina</taxon>
        <taxon>Leotiomycetes</taxon>
        <taxon>Helotiales</taxon>
        <taxon>Helotiaceae</taxon>
        <taxon>Hymenoscyphus</taxon>
    </lineage>
</organism>
<dbReference type="InterPro" id="IPR025110">
    <property type="entry name" value="AMP-bd_C"/>
</dbReference>
<dbReference type="AlphaFoldDB" id="A0A9N9KL30"/>
<dbReference type="PROSITE" id="PS00455">
    <property type="entry name" value="AMP_BINDING"/>
    <property type="match status" value="1"/>
</dbReference>
<feature type="region of interest" description="Disordered" evidence="1">
    <location>
        <begin position="1"/>
        <end position="20"/>
    </location>
</feature>
<comment type="caution">
    <text evidence="4">The sequence shown here is derived from an EMBL/GenBank/DDBJ whole genome shotgun (WGS) entry which is preliminary data.</text>
</comment>
<reference evidence="4" key="1">
    <citation type="submission" date="2021-07" db="EMBL/GenBank/DDBJ databases">
        <authorList>
            <person name="Durling M."/>
        </authorList>
    </citation>
    <scope>NUCLEOTIDE SEQUENCE</scope>
</reference>
<evidence type="ECO:0000259" key="3">
    <source>
        <dbReference type="Pfam" id="PF13193"/>
    </source>
</evidence>
<sequence>MRKMRGIRGNPSFPLRGVGTKSRMGFRTISTRSLHSRRPSIFKLSSGNRELGSSSRVFSCELRGIGRRGLLTQSYCKGPNEPPLLTQTIPEHFEGVAGENWDGLAVISRASASHPVQTGRQNEASKKEAARNEASQIAPNLSRLTYGDLHHLSNSMAMGLQDRGVRKGDRVAVSLGNGWEFAVASYAIWKLGAILVPLNPSFNAPQVIAALTHLDGAHLIIGTETNLPFKPSRGNMSLLKELVPDLTSGGNLQSPTVPSLKNLFLVDNSDGRIDTSTLRATIPFLSLFNKSTSSMKVTPDSPLSPDDIINIQFTSGTTSAPKAASLTHRSILNNGFQIGSRMDLTPKDIICCPPPLFHCFGSILGYMATATHGSTILFPAPAFDPAATLLAVQEEKATGLYGVPTMFTAYLELLSSGKISREGFQYLRTGIAAGSSIPSHLMSRLTKELNLDGLTICYGMTETSPVSCMTFPTDPLEKRLHTVGRLLPHVEAKIVTPSNSSNDPLPIDIKGELLISGYNVMTSYFNSPTQTAAVLQPDTHGQIWMRTGDEAVMDSEGYVSITGRIKDLIIRGGENIHPLEIEDCLLGMPGVSAVSVVGLPDERYGEVVGVFVVPCEGWGAGADDLGVCWGVGEEGKEGKGGWIEREDVREWVRGKLSAHLVPKYVFWSKDFPKTASGKK</sequence>
<dbReference type="Pfam" id="PF13193">
    <property type="entry name" value="AMP-binding_C"/>
    <property type="match status" value="1"/>
</dbReference>
<dbReference type="PANTHER" id="PTHR43201:SF30">
    <property type="entry name" value="AMP-DEPENDENT SYNTHETASE_LIGASE DOMAIN-CONTAINING PROTEIN"/>
    <property type="match status" value="1"/>
</dbReference>
<dbReference type="Proteomes" id="UP000696280">
    <property type="component" value="Unassembled WGS sequence"/>
</dbReference>
<name>A0A9N9KL30_9HELO</name>
<dbReference type="GO" id="GO:0006631">
    <property type="term" value="P:fatty acid metabolic process"/>
    <property type="evidence" value="ECO:0007669"/>
    <property type="project" value="TreeGrafter"/>
</dbReference>
<feature type="domain" description="AMP-dependent synthetase/ligase" evidence="2">
    <location>
        <begin position="140"/>
        <end position="525"/>
    </location>
</feature>
<dbReference type="Gene3D" id="3.40.50.12780">
    <property type="entry name" value="N-terminal domain of ligase-like"/>
    <property type="match status" value="1"/>
</dbReference>
<proteinExistence type="predicted"/>
<evidence type="ECO:0000313" key="5">
    <source>
        <dbReference type="Proteomes" id="UP000696280"/>
    </source>
</evidence>
<gene>
    <name evidence="4" type="ORF">HYFRA_00002010</name>
</gene>
<dbReference type="OrthoDB" id="10253115at2759"/>
<dbReference type="EMBL" id="CAJVRL010000001">
    <property type="protein sequence ID" value="CAG8948886.1"/>
    <property type="molecule type" value="Genomic_DNA"/>
</dbReference>
<dbReference type="PANTHER" id="PTHR43201">
    <property type="entry name" value="ACYL-COA SYNTHETASE"/>
    <property type="match status" value="1"/>
</dbReference>
<dbReference type="SUPFAM" id="SSF56801">
    <property type="entry name" value="Acetyl-CoA synthetase-like"/>
    <property type="match status" value="1"/>
</dbReference>
<feature type="compositionally biased region" description="Polar residues" evidence="1">
    <location>
        <begin position="112"/>
        <end position="122"/>
    </location>
</feature>
<dbReference type="GO" id="GO:0031956">
    <property type="term" value="F:medium-chain fatty acid-CoA ligase activity"/>
    <property type="evidence" value="ECO:0007669"/>
    <property type="project" value="TreeGrafter"/>
</dbReference>
<keyword evidence="5" id="KW-1185">Reference proteome</keyword>
<accession>A0A9N9KL30</accession>
<dbReference type="InterPro" id="IPR020845">
    <property type="entry name" value="AMP-binding_CS"/>
</dbReference>
<feature type="domain" description="AMP-binding enzyme C-terminal" evidence="3">
    <location>
        <begin position="580"/>
        <end position="678"/>
    </location>
</feature>
<evidence type="ECO:0000256" key="1">
    <source>
        <dbReference type="SAM" id="MobiDB-lite"/>
    </source>
</evidence>
<dbReference type="Pfam" id="PF00501">
    <property type="entry name" value="AMP-binding"/>
    <property type="match status" value="1"/>
</dbReference>
<dbReference type="InterPro" id="IPR045851">
    <property type="entry name" value="AMP-bd_C_sf"/>
</dbReference>
<dbReference type="InterPro" id="IPR000873">
    <property type="entry name" value="AMP-dep_synth/lig_dom"/>
</dbReference>
<evidence type="ECO:0000313" key="4">
    <source>
        <dbReference type="EMBL" id="CAG8948886.1"/>
    </source>
</evidence>
<dbReference type="Gene3D" id="3.30.300.30">
    <property type="match status" value="1"/>
</dbReference>
<protein>
    <submittedName>
        <fullName evidence="4">Uncharacterized protein</fullName>
    </submittedName>
</protein>
<feature type="region of interest" description="Disordered" evidence="1">
    <location>
        <begin position="112"/>
        <end position="134"/>
    </location>
</feature>